<evidence type="ECO:0000313" key="2">
    <source>
        <dbReference type="EMBL" id="MFC3570434.1"/>
    </source>
</evidence>
<proteinExistence type="predicted"/>
<dbReference type="CDD" id="cd11378">
    <property type="entry name" value="DUF296"/>
    <property type="match status" value="1"/>
</dbReference>
<accession>A0ABV7S009</accession>
<dbReference type="Proteomes" id="UP001595596">
    <property type="component" value="Unassembled WGS sequence"/>
</dbReference>
<keyword evidence="2" id="KW-0238">DNA-binding</keyword>
<dbReference type="GO" id="GO:0003677">
    <property type="term" value="F:DNA binding"/>
    <property type="evidence" value="ECO:0007669"/>
    <property type="project" value="UniProtKB-KW"/>
</dbReference>
<gene>
    <name evidence="2" type="ORF">ACFOMP_13315</name>
</gene>
<protein>
    <submittedName>
        <fullName evidence="2">PPC domain-containing DNA-binding protein</fullName>
    </submittedName>
</protein>
<name>A0ABV7S009_9RHOB</name>
<sequence>MVPLSSGRFAAIRLQPGEDPLAALRALQRRTGAAAMALVTCVGSLTRAVIRHANRDEASEYRGHFEITALTGTIDPAGQHLHLTIADDEGRAFGGHLLPGCEIYTTAEIVVLILDDLGFARAPCPLSGHDELVVRPAP</sequence>
<dbReference type="EMBL" id="JBHRXE010000037">
    <property type="protein sequence ID" value="MFC3570434.1"/>
    <property type="molecule type" value="Genomic_DNA"/>
</dbReference>
<dbReference type="InterPro" id="IPR005175">
    <property type="entry name" value="PPC_dom"/>
</dbReference>
<evidence type="ECO:0000313" key="3">
    <source>
        <dbReference type="Proteomes" id="UP001595596"/>
    </source>
</evidence>
<dbReference type="PANTHER" id="PTHR34988:SF1">
    <property type="entry name" value="DNA-BINDING PROTEIN"/>
    <property type="match status" value="1"/>
</dbReference>
<evidence type="ECO:0000259" key="1">
    <source>
        <dbReference type="PROSITE" id="PS51742"/>
    </source>
</evidence>
<dbReference type="PROSITE" id="PS51742">
    <property type="entry name" value="PPC"/>
    <property type="match status" value="1"/>
</dbReference>
<dbReference type="Pfam" id="PF03479">
    <property type="entry name" value="PCC"/>
    <property type="match status" value="1"/>
</dbReference>
<dbReference type="RefSeq" id="WP_379031328.1">
    <property type="nucleotide sequence ID" value="NZ_JBHRXE010000037.1"/>
</dbReference>
<comment type="caution">
    <text evidence="2">The sequence shown here is derived from an EMBL/GenBank/DDBJ whole genome shotgun (WGS) entry which is preliminary data.</text>
</comment>
<dbReference type="SUPFAM" id="SSF117856">
    <property type="entry name" value="AF0104/ALDC/Ptd012-like"/>
    <property type="match status" value="1"/>
</dbReference>
<dbReference type="Gene3D" id="3.30.1330.80">
    <property type="entry name" value="Hypothetical protein, similar to alpha- acetolactate decarboxylase, domain 2"/>
    <property type="match status" value="1"/>
</dbReference>
<keyword evidence="3" id="KW-1185">Reference proteome</keyword>
<reference evidence="3" key="1">
    <citation type="journal article" date="2019" name="Int. J. Syst. Evol. Microbiol.">
        <title>The Global Catalogue of Microorganisms (GCM) 10K type strain sequencing project: providing services to taxonomists for standard genome sequencing and annotation.</title>
        <authorList>
            <consortium name="The Broad Institute Genomics Platform"/>
            <consortium name="The Broad Institute Genome Sequencing Center for Infectious Disease"/>
            <person name="Wu L."/>
            <person name="Ma J."/>
        </authorList>
    </citation>
    <scope>NUCLEOTIDE SEQUENCE [LARGE SCALE GENOMIC DNA]</scope>
    <source>
        <strain evidence="3">VKM B-3226</strain>
    </source>
</reference>
<dbReference type="PANTHER" id="PTHR34988">
    <property type="entry name" value="PROTEIN, PUTATIVE-RELATED"/>
    <property type="match status" value="1"/>
</dbReference>
<organism evidence="2 3">
    <name type="scientific">Paracoccus simplex</name>
    <dbReference type="NCBI Taxonomy" id="2086346"/>
    <lineage>
        <taxon>Bacteria</taxon>
        <taxon>Pseudomonadati</taxon>
        <taxon>Pseudomonadota</taxon>
        <taxon>Alphaproteobacteria</taxon>
        <taxon>Rhodobacterales</taxon>
        <taxon>Paracoccaceae</taxon>
        <taxon>Paracoccus</taxon>
    </lineage>
</organism>
<feature type="domain" description="PPC" evidence="1">
    <location>
        <begin position="4"/>
        <end position="135"/>
    </location>
</feature>